<accession>A0AAV0PSQ4</accession>
<feature type="transmembrane region" description="Helical" evidence="2">
    <location>
        <begin position="20"/>
        <end position="39"/>
    </location>
</feature>
<proteinExistence type="predicted"/>
<evidence type="ECO:0000256" key="1">
    <source>
        <dbReference type="SAM" id="MobiDB-lite"/>
    </source>
</evidence>
<keyword evidence="4" id="KW-1185">Reference proteome</keyword>
<evidence type="ECO:0000256" key="2">
    <source>
        <dbReference type="SAM" id="Phobius"/>
    </source>
</evidence>
<comment type="caution">
    <text evidence="3">The sequence shown here is derived from an EMBL/GenBank/DDBJ whole genome shotgun (WGS) entry which is preliminary data.</text>
</comment>
<organism evidence="3 4">
    <name type="scientific">Linum tenue</name>
    <dbReference type="NCBI Taxonomy" id="586396"/>
    <lineage>
        <taxon>Eukaryota</taxon>
        <taxon>Viridiplantae</taxon>
        <taxon>Streptophyta</taxon>
        <taxon>Embryophyta</taxon>
        <taxon>Tracheophyta</taxon>
        <taxon>Spermatophyta</taxon>
        <taxon>Magnoliopsida</taxon>
        <taxon>eudicotyledons</taxon>
        <taxon>Gunneridae</taxon>
        <taxon>Pentapetalae</taxon>
        <taxon>rosids</taxon>
        <taxon>fabids</taxon>
        <taxon>Malpighiales</taxon>
        <taxon>Linaceae</taxon>
        <taxon>Linum</taxon>
    </lineage>
</organism>
<dbReference type="EMBL" id="CAMGYJ010000009">
    <property type="protein sequence ID" value="CAI0474262.1"/>
    <property type="molecule type" value="Genomic_DNA"/>
</dbReference>
<feature type="region of interest" description="Disordered" evidence="1">
    <location>
        <begin position="136"/>
        <end position="160"/>
    </location>
</feature>
<keyword evidence="2" id="KW-0472">Membrane</keyword>
<evidence type="ECO:0000313" key="4">
    <source>
        <dbReference type="Proteomes" id="UP001154282"/>
    </source>
</evidence>
<name>A0AAV0PSQ4_9ROSI</name>
<evidence type="ECO:0000313" key="3">
    <source>
        <dbReference type="EMBL" id="CAI0474262.1"/>
    </source>
</evidence>
<feature type="region of interest" description="Disordered" evidence="1">
    <location>
        <begin position="181"/>
        <end position="228"/>
    </location>
</feature>
<feature type="compositionally biased region" description="Gly residues" evidence="1">
    <location>
        <begin position="215"/>
        <end position="228"/>
    </location>
</feature>
<keyword evidence="2" id="KW-0812">Transmembrane</keyword>
<protein>
    <submittedName>
        <fullName evidence="3">Uncharacterized protein</fullName>
    </submittedName>
</protein>
<gene>
    <name evidence="3" type="ORF">LITE_LOCUS39971</name>
</gene>
<dbReference type="Proteomes" id="UP001154282">
    <property type="component" value="Unassembled WGS sequence"/>
</dbReference>
<keyword evidence="2" id="KW-1133">Transmembrane helix</keyword>
<reference evidence="3" key="1">
    <citation type="submission" date="2022-08" db="EMBL/GenBank/DDBJ databases">
        <authorList>
            <person name="Gutierrez-Valencia J."/>
        </authorList>
    </citation>
    <scope>NUCLEOTIDE SEQUENCE</scope>
</reference>
<sequence>MDPVRPLRQLLPSEHTDFRPGSILVLLQAPLLQPLLLLFRQPLRKRRRMQLRVPLLRRISNQRRPGDRNAVVWWRRWWETSRDRVRVRAGQYWGLEPGRWARGLGPRPIVTRLATQGAQVRVLLAFGRHPQRQGYAHAGISGRAGKRRRAGQNDEIAQEPSEADVLLPCVPRNLGRWDPAAHRSVGVRHPGGRQRRAGNRFGDDVHAAEAAGFQRGEGGVQGAGRPAG</sequence>
<dbReference type="AlphaFoldDB" id="A0AAV0PSQ4"/>